<feature type="compositionally biased region" description="Acidic residues" evidence="3">
    <location>
        <begin position="290"/>
        <end position="301"/>
    </location>
</feature>
<dbReference type="InterPro" id="IPR002164">
    <property type="entry name" value="NAP_family"/>
</dbReference>
<accession>A0A0A1U1A4</accession>
<keyword evidence="5" id="KW-1185">Reference proteome</keyword>
<feature type="region of interest" description="Disordered" evidence="3">
    <location>
        <begin position="290"/>
        <end position="330"/>
    </location>
</feature>
<name>A0A0A1U1A4_ENTIV</name>
<dbReference type="SUPFAM" id="SSF143113">
    <property type="entry name" value="NAP-like"/>
    <property type="match status" value="1"/>
</dbReference>
<evidence type="ECO:0000313" key="4">
    <source>
        <dbReference type="EMBL" id="ELP87810.1"/>
    </source>
</evidence>
<feature type="compositionally biased region" description="Basic and acidic residues" evidence="3">
    <location>
        <begin position="302"/>
        <end position="316"/>
    </location>
</feature>
<gene>
    <name evidence="4" type="ORF">EIN_273370</name>
</gene>
<evidence type="ECO:0000256" key="1">
    <source>
        <dbReference type="ARBA" id="ARBA00009947"/>
    </source>
</evidence>
<dbReference type="Gene3D" id="3.30.1120.90">
    <property type="entry name" value="Nucleosome assembly protein"/>
    <property type="match status" value="1"/>
</dbReference>
<evidence type="ECO:0000256" key="3">
    <source>
        <dbReference type="SAM" id="MobiDB-lite"/>
    </source>
</evidence>
<comment type="similarity">
    <text evidence="1 2">Belongs to the nucleosome assembly protein (NAP) family.</text>
</comment>
<protein>
    <submittedName>
        <fullName evidence="4">Nucleosome assembly protein, putative</fullName>
    </submittedName>
</protein>
<dbReference type="RefSeq" id="XP_004254581.1">
    <property type="nucleotide sequence ID" value="XM_004254533.1"/>
</dbReference>
<reference evidence="4 5" key="1">
    <citation type="submission" date="2012-10" db="EMBL/GenBank/DDBJ databases">
        <authorList>
            <person name="Zafar N."/>
            <person name="Inman J."/>
            <person name="Hall N."/>
            <person name="Lorenzi H."/>
            <person name="Caler E."/>
        </authorList>
    </citation>
    <scope>NUCLEOTIDE SEQUENCE [LARGE SCALE GENOMIC DNA]</scope>
    <source>
        <strain evidence="4 5">IP1</strain>
    </source>
</reference>
<evidence type="ECO:0000256" key="2">
    <source>
        <dbReference type="RuleBase" id="RU003876"/>
    </source>
</evidence>
<dbReference type="GeneID" id="14886831"/>
<organism evidence="4 5">
    <name type="scientific">Entamoeba invadens IP1</name>
    <dbReference type="NCBI Taxonomy" id="370355"/>
    <lineage>
        <taxon>Eukaryota</taxon>
        <taxon>Amoebozoa</taxon>
        <taxon>Evosea</taxon>
        <taxon>Archamoebae</taxon>
        <taxon>Mastigamoebida</taxon>
        <taxon>Entamoebidae</taxon>
        <taxon>Entamoeba</taxon>
    </lineage>
</organism>
<dbReference type="OrthoDB" id="27325at2759"/>
<sequence>MTDFFELLSAETYEDYLKLVNVEVHQNISMCQSIAKDYQVLRLKMEKEKHEAQIKLHESAKQYYDRRREIICGNPLKPEEVVGYTPNTECPPNESSQYKSGVPCFWLHVLKNSEIFEDLQGNDDDSIILTYLQDISVDYFSATDDTLKDGTPTLKYTYQLNFLFKENPYLLSPTCSLKISYKLGDVDGEEEEPTVETLKAPEWVKGKDPRYKVIKKRVPKKGKTPSHAKTESFFDIFYTTQMALSNDINDDGDVDDEVLTLHDIFRDLMLLVTEVVPAAVNYFDELLIGDDDDMDEEDDETFDKQMKETTDGKPNNDDSNQPAPQECTHQ</sequence>
<dbReference type="Pfam" id="PF00956">
    <property type="entry name" value="NAP"/>
    <property type="match status" value="1"/>
</dbReference>
<dbReference type="KEGG" id="eiv:EIN_273370"/>
<dbReference type="OMA" id="HELEWSY"/>
<evidence type="ECO:0000313" key="5">
    <source>
        <dbReference type="Proteomes" id="UP000014680"/>
    </source>
</evidence>
<proteinExistence type="inferred from homology"/>
<dbReference type="EMBL" id="KB206783">
    <property type="protein sequence ID" value="ELP87810.1"/>
    <property type="molecule type" value="Genomic_DNA"/>
</dbReference>
<dbReference type="AlphaFoldDB" id="A0A0A1U1A4"/>
<dbReference type="GO" id="GO:0006334">
    <property type="term" value="P:nucleosome assembly"/>
    <property type="evidence" value="ECO:0007669"/>
    <property type="project" value="InterPro"/>
</dbReference>
<dbReference type="VEuPathDB" id="AmoebaDB:EIN_273370"/>
<dbReference type="Proteomes" id="UP000014680">
    <property type="component" value="Unassembled WGS sequence"/>
</dbReference>
<dbReference type="PANTHER" id="PTHR11875">
    <property type="entry name" value="TESTIS-SPECIFIC Y-ENCODED PROTEIN"/>
    <property type="match status" value="1"/>
</dbReference>
<dbReference type="InterPro" id="IPR037231">
    <property type="entry name" value="NAP-like_sf"/>
</dbReference>
<dbReference type="GO" id="GO:0005634">
    <property type="term" value="C:nucleus"/>
    <property type="evidence" value="ECO:0007669"/>
    <property type="project" value="InterPro"/>
</dbReference>